<dbReference type="FunFam" id="3.40.50.10190:FF:000048">
    <property type="entry name" value="DNA repair protein Rtt107"/>
    <property type="match status" value="1"/>
</dbReference>
<dbReference type="GO" id="GO:1990683">
    <property type="term" value="P:DNA double-strand break attachment to nuclear envelope"/>
    <property type="evidence" value="ECO:0007669"/>
    <property type="project" value="TreeGrafter"/>
</dbReference>
<dbReference type="SMART" id="SM00292">
    <property type="entry name" value="BRCT"/>
    <property type="match status" value="6"/>
</dbReference>
<accession>A0AA38X4X6</accession>
<dbReference type="Gene3D" id="3.40.50.10190">
    <property type="entry name" value="BRCT domain"/>
    <property type="match status" value="5"/>
</dbReference>
<name>A0AA38X4X6_9EURO</name>
<dbReference type="SUPFAM" id="SSF52113">
    <property type="entry name" value="BRCT domain"/>
    <property type="match status" value="5"/>
</dbReference>
<dbReference type="PROSITE" id="PS50172">
    <property type="entry name" value="BRCT"/>
    <property type="match status" value="6"/>
</dbReference>
<feature type="region of interest" description="Disordered" evidence="1">
    <location>
        <begin position="216"/>
        <end position="238"/>
    </location>
</feature>
<dbReference type="PANTHER" id="PTHR47667:SF1">
    <property type="entry name" value="REGULATOR OF TY1 TRANSPOSITION PROTEIN 107"/>
    <property type="match status" value="1"/>
</dbReference>
<organism evidence="3 4">
    <name type="scientific">Cladophialophora chaetospira</name>
    <dbReference type="NCBI Taxonomy" id="386627"/>
    <lineage>
        <taxon>Eukaryota</taxon>
        <taxon>Fungi</taxon>
        <taxon>Dikarya</taxon>
        <taxon>Ascomycota</taxon>
        <taxon>Pezizomycotina</taxon>
        <taxon>Eurotiomycetes</taxon>
        <taxon>Chaetothyriomycetidae</taxon>
        <taxon>Chaetothyriales</taxon>
        <taxon>Herpotrichiellaceae</taxon>
        <taxon>Cladophialophora</taxon>
    </lineage>
</organism>
<feature type="domain" description="BRCT" evidence="2">
    <location>
        <begin position="136"/>
        <end position="199"/>
    </location>
</feature>
<dbReference type="GO" id="GO:0035361">
    <property type="term" value="C:Cul8-RING ubiquitin ligase complex"/>
    <property type="evidence" value="ECO:0007669"/>
    <property type="project" value="TreeGrafter"/>
</dbReference>
<dbReference type="Proteomes" id="UP001172673">
    <property type="component" value="Unassembled WGS sequence"/>
</dbReference>
<feature type="domain" description="BRCT" evidence="2">
    <location>
        <begin position="342"/>
        <end position="425"/>
    </location>
</feature>
<dbReference type="InterPro" id="IPR036420">
    <property type="entry name" value="BRCT_dom_sf"/>
</dbReference>
<comment type="caution">
    <text evidence="3">The sequence shown here is derived from an EMBL/GenBank/DDBJ whole genome shotgun (WGS) entry which is preliminary data.</text>
</comment>
<feature type="domain" description="BRCT" evidence="2">
    <location>
        <begin position="759"/>
        <end position="824"/>
    </location>
</feature>
<evidence type="ECO:0000313" key="3">
    <source>
        <dbReference type="EMBL" id="KAJ9606855.1"/>
    </source>
</evidence>
<dbReference type="GO" id="GO:0005634">
    <property type="term" value="C:nucleus"/>
    <property type="evidence" value="ECO:0007669"/>
    <property type="project" value="TreeGrafter"/>
</dbReference>
<evidence type="ECO:0000259" key="2">
    <source>
        <dbReference type="PROSITE" id="PS50172"/>
    </source>
</evidence>
<dbReference type="Pfam" id="PF12738">
    <property type="entry name" value="PTCB-BRCT"/>
    <property type="match status" value="2"/>
</dbReference>
<feature type="region of interest" description="Disordered" evidence="1">
    <location>
        <begin position="454"/>
        <end position="527"/>
    </location>
</feature>
<evidence type="ECO:0000256" key="1">
    <source>
        <dbReference type="SAM" id="MobiDB-lite"/>
    </source>
</evidence>
<sequence length="824" mass="92311">MDEDKAERAKKTGLFAQCSFALVRTATWPQEEADSLAAELRLHDGEVVLDQYPEENLDLSAITHVVSDTSDFPDYNACADALIPVIKPNWVQHCLAKDKLMNPRQYSPDPRFFMSDVTVCVTDLPSGDADAIIGGILAMGGLWSAKLTSQVTHIITLSMDSETVGFAQKRGLDAKVVLPHWVDDCLKLGRKIDEQPYQLPNPEILKVVSKPPMGKRKTHVEGALHPDPTELGQQPTSPRKLEKVFKKKSVMLADDLGISPYLRGILNELITTGGGKVTDLVSKADMYICKYREGRDYKIASRAGKDVGNLAWLYFLIQTDEWTSPMRRMLHYPVAKNGLPGFPGLLISLSNYSGDARSYLENLIMATGAKCTKTLKQDNTHLITAHDTSEKCAAAREWGVNVINHLWLEESYARWKMQNMTDKRYTHFPQRTNLGDICGQTHLDRTVLEQNFFPDDDTEMTDAPAKPMRQVDKNAIEPPSARRVKSEATKTISSPVQKPQTPAQSRLIGAGKENITPSTTGSRKSKDVAASRLHLAAEDIALFEKESKRRGGVIYGGRRKSDPERVELGRKRSMEEMDDVEMSDDSEVKKLKRGTEAPQMRLVISKYEKWVNKPKDEDRDKKQLRSLGILITTDPTKATHLAAPHIVRTVKFVTALAYAPLVISTDFIDACLEEDELVDPEAYVLKDTVNEKKYEISLKDSRKRAQKNANQLLQGRCIYCMENIPGGFETFKSIVEANGGRCMLWKNRKGTTVPSGRAGSEESTDTDANNDVYLLSDDKGNQALWSRFREMVKGSRKAPKIVKTDWILESAMSQELRSTKPYEL</sequence>
<feature type="domain" description="BRCT" evidence="2">
    <location>
        <begin position="621"/>
        <end position="685"/>
    </location>
</feature>
<dbReference type="EMBL" id="JAPDRK010000013">
    <property type="protein sequence ID" value="KAJ9606855.1"/>
    <property type="molecule type" value="Genomic_DNA"/>
</dbReference>
<feature type="compositionally biased region" description="Basic and acidic residues" evidence="1">
    <location>
        <begin position="219"/>
        <end position="228"/>
    </location>
</feature>
<feature type="domain" description="BRCT" evidence="2">
    <location>
        <begin position="240"/>
        <end position="330"/>
    </location>
</feature>
<reference evidence="3" key="1">
    <citation type="submission" date="2022-10" db="EMBL/GenBank/DDBJ databases">
        <title>Culturing micro-colonial fungi from biological soil crusts in the Mojave desert and describing Neophaeococcomyces mojavensis, and introducing the new genera and species Taxawa tesnikishii.</title>
        <authorList>
            <person name="Kurbessoian T."/>
            <person name="Stajich J.E."/>
        </authorList>
    </citation>
    <scope>NUCLEOTIDE SEQUENCE</scope>
    <source>
        <strain evidence="3">TK_41</strain>
    </source>
</reference>
<dbReference type="CDD" id="cd18437">
    <property type="entry name" value="BRCT_BRC1_like_rpt3"/>
    <property type="match status" value="1"/>
</dbReference>
<feature type="compositionally biased region" description="Polar residues" evidence="1">
    <location>
        <begin position="489"/>
        <end position="504"/>
    </location>
</feature>
<feature type="domain" description="BRCT" evidence="2">
    <location>
        <begin position="10"/>
        <end position="108"/>
    </location>
</feature>
<dbReference type="Pfam" id="PF16770">
    <property type="entry name" value="RTT107_BRCT_5"/>
    <property type="match status" value="1"/>
</dbReference>
<dbReference type="PANTHER" id="PTHR47667">
    <property type="entry name" value="REGULATOR OF TY1 TRANSPOSITION PROTEIN 107"/>
    <property type="match status" value="1"/>
</dbReference>
<keyword evidence="4" id="KW-1185">Reference proteome</keyword>
<dbReference type="GO" id="GO:0006302">
    <property type="term" value="P:double-strand break repair"/>
    <property type="evidence" value="ECO:0007669"/>
    <property type="project" value="TreeGrafter"/>
</dbReference>
<gene>
    <name evidence="3" type="primary">ESC4</name>
    <name evidence="3" type="ORF">H2200_008865</name>
</gene>
<dbReference type="InterPro" id="IPR001357">
    <property type="entry name" value="BRCT_dom"/>
</dbReference>
<evidence type="ECO:0000313" key="4">
    <source>
        <dbReference type="Proteomes" id="UP001172673"/>
    </source>
</evidence>
<proteinExistence type="predicted"/>
<dbReference type="CDD" id="cd18436">
    <property type="entry name" value="BRCT_BRC1_like_rpt2"/>
    <property type="match status" value="1"/>
</dbReference>
<dbReference type="CDD" id="cd17743">
    <property type="entry name" value="BRCT_BRC1_like_rpt5"/>
    <property type="match status" value="1"/>
</dbReference>
<protein>
    <submittedName>
        <fullName evidence="3">Regulator of Ty1 Transposition</fullName>
    </submittedName>
</protein>
<feature type="region of interest" description="Disordered" evidence="1">
    <location>
        <begin position="750"/>
        <end position="771"/>
    </location>
</feature>
<dbReference type="CDD" id="cd00027">
    <property type="entry name" value="BRCT"/>
    <property type="match status" value="1"/>
</dbReference>
<dbReference type="AlphaFoldDB" id="A0AA38X4X6"/>
<dbReference type="InterPro" id="IPR053036">
    <property type="entry name" value="CellCycle_DNARepair_Reg"/>
</dbReference>